<evidence type="ECO:0000313" key="3">
    <source>
        <dbReference type="Proteomes" id="UP000235392"/>
    </source>
</evidence>
<dbReference type="EMBL" id="PGCI01000068">
    <property type="protein sequence ID" value="PLW43395.1"/>
    <property type="molecule type" value="Genomic_DNA"/>
</dbReference>
<dbReference type="AlphaFoldDB" id="A0A2N5V073"/>
<evidence type="ECO:0000256" key="1">
    <source>
        <dbReference type="SAM" id="MobiDB-lite"/>
    </source>
</evidence>
<organism evidence="2 3">
    <name type="scientific">Puccinia coronata f. sp. avenae</name>
    <dbReference type="NCBI Taxonomy" id="200324"/>
    <lineage>
        <taxon>Eukaryota</taxon>
        <taxon>Fungi</taxon>
        <taxon>Dikarya</taxon>
        <taxon>Basidiomycota</taxon>
        <taxon>Pucciniomycotina</taxon>
        <taxon>Pucciniomycetes</taxon>
        <taxon>Pucciniales</taxon>
        <taxon>Pucciniaceae</taxon>
        <taxon>Puccinia</taxon>
    </lineage>
</organism>
<dbReference type="PANTHER" id="PTHR47501:SF5">
    <property type="entry name" value="HAT C-TERMINAL DIMERISATION DOMAIN-CONTAINING PROTEIN"/>
    <property type="match status" value="1"/>
</dbReference>
<protein>
    <submittedName>
        <fullName evidence="2">Uncharacterized protein</fullName>
    </submittedName>
</protein>
<sequence length="421" mass="46308">MSNTNSQPVPSTPPNNTNSENNQPQSTRRESSRLRTPSFCPGYIATQSDSRRTLVPNVAKVEKTIPVQEDDEDEPEIVEPAGRKRAPAKNQGVVQKVASRTGMDVTVDLDQDSEGENELAQSHKPKDKTNDKDGFDHPCLYFYPLGEGPNQDENSTAFCCKWCPKKFKVSGHLCYNLKSHRDGANNRGSIQSACPGRSKAIAAGANLLPTAAKSLKDKSKAQPQSTGNLVAYTSKALQAHLLYLEQQTQVLKAINASESRISLVSDVWTTKGSHKAFIGIMCCYIAKDWTYVCQHLAIKYVSWHHNGKYLVAPLARVLTTDSGSDNFTMARGVADIISTHNSTNWDALNLPKDIVRPEKTDQYFPVLASISKGSEDVDEAITKIHDTETSKDGNEDIDPDTTKNYAITPGIFEIFLGVNFT</sequence>
<proteinExistence type="predicted"/>
<name>A0A2N5V073_9BASI</name>
<dbReference type="PANTHER" id="PTHR47501">
    <property type="entry name" value="TRANSPOSASE-RELATED"/>
    <property type="match status" value="1"/>
</dbReference>
<feature type="region of interest" description="Disordered" evidence="1">
    <location>
        <begin position="108"/>
        <end position="131"/>
    </location>
</feature>
<evidence type="ECO:0000313" key="2">
    <source>
        <dbReference type="EMBL" id="PLW43395.1"/>
    </source>
</evidence>
<comment type="caution">
    <text evidence="2">The sequence shown here is derived from an EMBL/GenBank/DDBJ whole genome shotgun (WGS) entry which is preliminary data.</text>
</comment>
<feature type="compositionally biased region" description="Acidic residues" evidence="1">
    <location>
        <begin position="68"/>
        <end position="77"/>
    </location>
</feature>
<gene>
    <name evidence="2" type="ORF">PCASD_07506</name>
</gene>
<dbReference type="Proteomes" id="UP000235392">
    <property type="component" value="Unassembled WGS sequence"/>
</dbReference>
<reference evidence="2 3" key="1">
    <citation type="submission" date="2017-11" db="EMBL/GenBank/DDBJ databases">
        <title>De novo assembly and phasing of dikaryotic genomes from two isolates of Puccinia coronata f. sp. avenae, the causal agent of oat crown rust.</title>
        <authorList>
            <person name="Miller M.E."/>
            <person name="Zhang Y."/>
            <person name="Omidvar V."/>
            <person name="Sperschneider J."/>
            <person name="Schwessinger B."/>
            <person name="Raley C."/>
            <person name="Palmer J.M."/>
            <person name="Garnica D."/>
            <person name="Upadhyaya N."/>
            <person name="Rathjen J."/>
            <person name="Taylor J.M."/>
            <person name="Park R.F."/>
            <person name="Dodds P.N."/>
            <person name="Hirsch C.D."/>
            <person name="Kianian S.F."/>
            <person name="Figueroa M."/>
        </authorList>
    </citation>
    <scope>NUCLEOTIDE SEQUENCE [LARGE SCALE GENOMIC DNA]</scope>
    <source>
        <strain evidence="2">12SD80</strain>
    </source>
</reference>
<feature type="compositionally biased region" description="Low complexity" evidence="1">
    <location>
        <begin position="1"/>
        <end position="26"/>
    </location>
</feature>
<feature type="region of interest" description="Disordered" evidence="1">
    <location>
        <begin position="1"/>
        <end position="93"/>
    </location>
</feature>
<accession>A0A2N5V073</accession>
<feature type="compositionally biased region" description="Acidic residues" evidence="1">
    <location>
        <begin position="108"/>
        <end position="117"/>
    </location>
</feature>